<keyword evidence="1" id="KW-0175">Coiled coil</keyword>
<feature type="non-terminal residue" evidence="2">
    <location>
        <position position="1"/>
    </location>
</feature>
<organism evidence="2 3">
    <name type="scientific">Streblomastix strix</name>
    <dbReference type="NCBI Taxonomy" id="222440"/>
    <lineage>
        <taxon>Eukaryota</taxon>
        <taxon>Metamonada</taxon>
        <taxon>Preaxostyla</taxon>
        <taxon>Oxymonadida</taxon>
        <taxon>Streblomastigidae</taxon>
        <taxon>Streblomastix</taxon>
    </lineage>
</organism>
<gene>
    <name evidence="2" type="ORF">EZS28_039180</name>
</gene>
<evidence type="ECO:0000256" key="1">
    <source>
        <dbReference type="SAM" id="Coils"/>
    </source>
</evidence>
<proteinExistence type="predicted"/>
<dbReference type="InterPro" id="IPR043502">
    <property type="entry name" value="DNA/RNA_pol_sf"/>
</dbReference>
<dbReference type="AlphaFoldDB" id="A0A5J4U4Y6"/>
<dbReference type="SUPFAM" id="SSF56672">
    <property type="entry name" value="DNA/RNA polymerases"/>
    <property type="match status" value="1"/>
</dbReference>
<name>A0A5J4U4Y6_9EUKA</name>
<comment type="caution">
    <text evidence="2">The sequence shown here is derived from an EMBL/GenBank/DDBJ whole genome shotgun (WGS) entry which is preliminary data.</text>
</comment>
<accession>A0A5J4U4Y6</accession>
<dbReference type="EMBL" id="SNRW01020615">
    <property type="protein sequence ID" value="KAA6365293.1"/>
    <property type="molecule type" value="Genomic_DNA"/>
</dbReference>
<protein>
    <submittedName>
        <fullName evidence="2">Uncharacterized protein</fullName>
    </submittedName>
</protein>
<evidence type="ECO:0000313" key="3">
    <source>
        <dbReference type="Proteomes" id="UP000324800"/>
    </source>
</evidence>
<dbReference type="Proteomes" id="UP000324800">
    <property type="component" value="Unassembled WGS sequence"/>
</dbReference>
<feature type="coiled-coil region" evidence="1">
    <location>
        <begin position="394"/>
        <end position="425"/>
    </location>
</feature>
<dbReference type="OrthoDB" id="447635at2759"/>
<sequence length="428" mass="50201">GQFCKLILNSAFGGDALNSEKYSNTRLLSANKTYIQHMMGSFIHSIELNEDLYAVQVDRENCRCNTCLQVAYFVLDSAKFWYVNFIYNFMKKAYDMSRMHFVQGDTDSLTWAICGNPNRGPDQLFEEVIKDQEFYDRYKDCVYTDNGQKQILHIGVEKQGYNCIALSPKNYIINDEIVLKGVILDQNPQINEQTFVNCINNGTVTTAINTTLCQRKGTMSRLQMERNAITGSHTKMIKMTAQREAQANEGQFVPLVADNEFEINDTYPHQIRRIKDQKIMNPCEDNDSLSDEAIVINEYDRYRFEFYYYDQETDEFLYYNGRQYRQLHINEMKKSGALFVYMIDTDDKRVKIILDSMDRCEQKLDVKINKQREASMQGLLKQKLKKEIIDLNVKNTYQNRLHNVLEDYSDARNNYKEDLEQLVEKIDE</sequence>
<evidence type="ECO:0000313" key="2">
    <source>
        <dbReference type="EMBL" id="KAA6365293.1"/>
    </source>
</evidence>
<reference evidence="2 3" key="1">
    <citation type="submission" date="2019-03" db="EMBL/GenBank/DDBJ databases">
        <title>Single cell metagenomics reveals metabolic interactions within the superorganism composed of flagellate Streblomastix strix and complex community of Bacteroidetes bacteria on its surface.</title>
        <authorList>
            <person name="Treitli S.C."/>
            <person name="Kolisko M."/>
            <person name="Husnik F."/>
            <person name="Keeling P."/>
            <person name="Hampl V."/>
        </authorList>
    </citation>
    <scope>NUCLEOTIDE SEQUENCE [LARGE SCALE GENOMIC DNA]</scope>
    <source>
        <strain evidence="2">ST1C</strain>
    </source>
</reference>